<keyword evidence="5 16" id="KW-0732">Signal</keyword>
<dbReference type="OrthoDB" id="10253954at2759"/>
<organism evidence="19 20">
    <name type="scientific">Albula goreensis</name>
    <dbReference type="NCBI Taxonomy" id="1534307"/>
    <lineage>
        <taxon>Eukaryota</taxon>
        <taxon>Metazoa</taxon>
        <taxon>Chordata</taxon>
        <taxon>Craniata</taxon>
        <taxon>Vertebrata</taxon>
        <taxon>Euteleostomi</taxon>
        <taxon>Actinopterygii</taxon>
        <taxon>Neopterygii</taxon>
        <taxon>Teleostei</taxon>
        <taxon>Albuliformes</taxon>
        <taxon>Albulidae</taxon>
        <taxon>Albula</taxon>
    </lineage>
</organism>
<evidence type="ECO:0000256" key="2">
    <source>
        <dbReference type="ARBA" id="ARBA00010504"/>
    </source>
</evidence>
<protein>
    <recommendedName>
        <fullName evidence="3">protein-tyrosine-phosphatase</fullName>
        <ecNumber evidence="3">3.1.3.48</ecNumber>
    </recommendedName>
</protein>
<comment type="catalytic activity">
    <reaction evidence="15">
        <text>O-phospho-L-tyrosyl-[protein] + H2O = L-tyrosyl-[protein] + phosphate</text>
        <dbReference type="Rhea" id="RHEA:10684"/>
        <dbReference type="Rhea" id="RHEA-COMP:10136"/>
        <dbReference type="Rhea" id="RHEA-COMP:20101"/>
        <dbReference type="ChEBI" id="CHEBI:15377"/>
        <dbReference type="ChEBI" id="CHEBI:43474"/>
        <dbReference type="ChEBI" id="CHEBI:46858"/>
        <dbReference type="ChEBI" id="CHEBI:61978"/>
        <dbReference type="EC" id="3.1.3.48"/>
    </reaction>
</comment>
<evidence type="ECO:0000256" key="14">
    <source>
        <dbReference type="ARBA" id="ARBA00023319"/>
    </source>
</evidence>
<dbReference type="InterPro" id="IPR013783">
    <property type="entry name" value="Ig-like_fold"/>
</dbReference>
<proteinExistence type="inferred from homology"/>
<dbReference type="EMBL" id="JAERUA010000018">
    <property type="protein sequence ID" value="KAI1887712.1"/>
    <property type="molecule type" value="Genomic_DNA"/>
</dbReference>
<dbReference type="CDD" id="cd00063">
    <property type="entry name" value="FN3"/>
    <property type="match status" value="3"/>
</dbReference>
<feature type="domain" description="Ig-like" evidence="17">
    <location>
        <begin position="133"/>
        <end position="228"/>
    </location>
</feature>
<evidence type="ECO:0000256" key="8">
    <source>
        <dbReference type="ARBA" id="ARBA00022912"/>
    </source>
</evidence>
<keyword evidence="14" id="KW-0393">Immunoglobulin domain</keyword>
<dbReference type="InterPro" id="IPR036116">
    <property type="entry name" value="FN3_sf"/>
</dbReference>
<comment type="similarity">
    <text evidence="2">Belongs to the protein-tyrosine phosphatase family. Receptor class 2A subfamily.</text>
</comment>
<feature type="signal peptide" evidence="16">
    <location>
        <begin position="1"/>
        <end position="27"/>
    </location>
</feature>
<evidence type="ECO:0000256" key="3">
    <source>
        <dbReference type="ARBA" id="ARBA00013064"/>
    </source>
</evidence>
<dbReference type="InterPro" id="IPR036179">
    <property type="entry name" value="Ig-like_dom_sf"/>
</dbReference>
<dbReference type="InterPro" id="IPR007110">
    <property type="entry name" value="Ig-like_dom"/>
</dbReference>
<reference evidence="19" key="1">
    <citation type="submission" date="2021-01" db="EMBL/GenBank/DDBJ databases">
        <authorList>
            <person name="Zahm M."/>
            <person name="Roques C."/>
            <person name="Cabau C."/>
            <person name="Klopp C."/>
            <person name="Donnadieu C."/>
            <person name="Jouanno E."/>
            <person name="Lampietro C."/>
            <person name="Louis A."/>
            <person name="Herpin A."/>
            <person name="Echchiki A."/>
            <person name="Berthelot C."/>
            <person name="Parey E."/>
            <person name="Roest-Crollius H."/>
            <person name="Braasch I."/>
            <person name="Postlethwait J."/>
            <person name="Bobe J."/>
            <person name="Montfort J."/>
            <person name="Bouchez O."/>
            <person name="Begum T."/>
            <person name="Mejri S."/>
            <person name="Adams A."/>
            <person name="Chen W.-J."/>
            <person name="Guiguen Y."/>
        </authorList>
    </citation>
    <scope>NUCLEOTIDE SEQUENCE</scope>
    <source>
        <tissue evidence="19">Blood</tissue>
    </source>
</reference>
<keyword evidence="9" id="KW-1133">Transmembrane helix</keyword>
<dbReference type="SUPFAM" id="SSF48726">
    <property type="entry name" value="Immunoglobulin"/>
    <property type="match status" value="3"/>
</dbReference>
<dbReference type="FunFam" id="2.60.40.10:FF:000068">
    <property type="entry name" value="receptor-type tyrosine-protein phosphatase delta isoform X1"/>
    <property type="match status" value="1"/>
</dbReference>
<evidence type="ECO:0000256" key="10">
    <source>
        <dbReference type="ARBA" id="ARBA00023136"/>
    </source>
</evidence>
<feature type="domain" description="Ig-like" evidence="17">
    <location>
        <begin position="31"/>
        <end position="121"/>
    </location>
</feature>
<dbReference type="FunFam" id="2.60.40.10:FF:000027">
    <property type="entry name" value="receptor-type tyrosine-protein phosphatase delta isoform X1"/>
    <property type="match status" value="1"/>
</dbReference>
<evidence type="ECO:0000256" key="9">
    <source>
        <dbReference type="ARBA" id="ARBA00022989"/>
    </source>
</evidence>
<evidence type="ECO:0000256" key="15">
    <source>
        <dbReference type="ARBA" id="ARBA00051722"/>
    </source>
</evidence>
<feature type="domain" description="Fibronectin type-III" evidence="18">
    <location>
        <begin position="522"/>
        <end position="615"/>
    </location>
</feature>
<evidence type="ECO:0000256" key="6">
    <source>
        <dbReference type="ARBA" id="ARBA00022737"/>
    </source>
</evidence>
<feature type="domain" description="Fibronectin type-III" evidence="18">
    <location>
        <begin position="329"/>
        <end position="419"/>
    </location>
</feature>
<evidence type="ECO:0000259" key="17">
    <source>
        <dbReference type="PROSITE" id="PS50835"/>
    </source>
</evidence>
<dbReference type="InterPro" id="IPR013098">
    <property type="entry name" value="Ig_I-set"/>
</dbReference>
<evidence type="ECO:0000256" key="13">
    <source>
        <dbReference type="ARBA" id="ARBA00023180"/>
    </source>
</evidence>
<dbReference type="Pfam" id="PF07679">
    <property type="entry name" value="I-set"/>
    <property type="match status" value="2"/>
</dbReference>
<evidence type="ECO:0000256" key="7">
    <source>
        <dbReference type="ARBA" id="ARBA00022801"/>
    </source>
</evidence>
<keyword evidence="8" id="KW-0904">Protein phosphatase</keyword>
<comment type="subcellular location">
    <subcellularLocation>
        <location evidence="1">Membrane</location>
        <topology evidence="1">Single-pass type I membrane protein</topology>
    </subcellularLocation>
</comment>
<dbReference type="FunFam" id="2.60.40.10:FF:000036">
    <property type="entry name" value="receptor-type tyrosine-protein phosphatase delta isoform X1"/>
    <property type="match status" value="1"/>
</dbReference>
<keyword evidence="11" id="KW-1015">Disulfide bond</keyword>
<dbReference type="InterPro" id="IPR003598">
    <property type="entry name" value="Ig_sub2"/>
</dbReference>
<evidence type="ECO:0000259" key="18">
    <source>
        <dbReference type="PROSITE" id="PS50853"/>
    </source>
</evidence>
<dbReference type="Pfam" id="PF00041">
    <property type="entry name" value="fn3"/>
    <property type="match status" value="3"/>
</dbReference>
<evidence type="ECO:0000256" key="1">
    <source>
        <dbReference type="ARBA" id="ARBA00004479"/>
    </source>
</evidence>
<keyword evidence="10" id="KW-0472">Membrane</keyword>
<evidence type="ECO:0000313" key="19">
    <source>
        <dbReference type="EMBL" id="KAI1887712.1"/>
    </source>
</evidence>
<dbReference type="PROSITE" id="PS50853">
    <property type="entry name" value="FN3"/>
    <property type="match status" value="3"/>
</dbReference>
<sequence length="643" mass="70665">MLLPSCPIMHLARPLLLVLSLFCLADADTPPKFLRTPIDQTGVQGGVASFVCQATGDPRPKIVWNKKGKKVSNQRFEVIEFDDGSGSVLRIQPLRTPRDEAIYECVASNSVGETSSSTRLTVLREDQLPPGFPTIDMGPQLKVVERTRTATMLCAASGNPDPEISWFKDFLPVNTTNNNGRIKQLRSGGTPIRGALQIEQSEESDQGKYECVATNKDGTRYSAPANLYVRELREVRRVPPRFSIPPTDSEIMPGGSVNITCVAVGSPMPYVKWMLGAEDLTPEDDMPIGRNVLELTDVRQSANYTCVAMSTLGVIEAVAQITVKALPKAPGTPVVTERTATSITLTWDSGNPEPVSYYIIQHKSKVSDDTYKEIDGVATTRYSVGGLSPYSDYEFRVVAVNNIGRGPSSEAIEARTAEQAPSTAPRQVRGRMLSSTTAITHWDEPEEANGQIMGYRVYYTTDPTQHVNLWEKQMVRGANFLTIQGLTPNKTYFIKVLAFTSVGDGPLSPDLQIIAKTGVPSQPTDFKGEAKSETSILLSWVPPPQNGQDSQITGYELLYRKGDEKEEKRISFEPTTSYLLKDLKPFTTYTFLLAARSKHGVGAYTNEVNTETPQTRRSSSFSLDGIPFCSALCLDMAQKKGRH</sequence>
<dbReference type="EC" id="3.1.3.48" evidence="3"/>
<dbReference type="AlphaFoldDB" id="A0A8T3CVR3"/>
<dbReference type="PANTHER" id="PTHR44170">
    <property type="entry name" value="PROTEIN SIDEKICK"/>
    <property type="match status" value="1"/>
</dbReference>
<evidence type="ECO:0000256" key="5">
    <source>
        <dbReference type="ARBA" id="ARBA00022729"/>
    </source>
</evidence>
<dbReference type="FunFam" id="2.60.40.10:FF:000010">
    <property type="entry name" value="receptor-type tyrosine-protein phosphatase delta isoform X1"/>
    <property type="match status" value="1"/>
</dbReference>
<feature type="chain" id="PRO_5035928497" description="protein-tyrosine-phosphatase" evidence="16">
    <location>
        <begin position="28"/>
        <end position="643"/>
    </location>
</feature>
<dbReference type="GO" id="GO:0004725">
    <property type="term" value="F:protein tyrosine phosphatase activity"/>
    <property type="evidence" value="ECO:0007669"/>
    <property type="project" value="UniProtKB-EC"/>
</dbReference>
<keyword evidence="20" id="KW-1185">Reference proteome</keyword>
<dbReference type="SUPFAM" id="SSF49265">
    <property type="entry name" value="Fibronectin type III"/>
    <property type="match status" value="2"/>
</dbReference>
<dbReference type="FunFam" id="2.60.40.10:FF:000023">
    <property type="entry name" value="receptor-type tyrosine-protein phosphatase delta isoform X2"/>
    <property type="match status" value="1"/>
</dbReference>
<dbReference type="InterPro" id="IPR003961">
    <property type="entry name" value="FN3_dom"/>
</dbReference>
<dbReference type="CDD" id="cd05739">
    <property type="entry name" value="IgI_3_RPTP_IIa_LAR_like"/>
    <property type="match status" value="1"/>
</dbReference>
<keyword evidence="12" id="KW-0675">Receptor</keyword>
<evidence type="ECO:0000256" key="4">
    <source>
        <dbReference type="ARBA" id="ARBA00022692"/>
    </source>
</evidence>
<dbReference type="Proteomes" id="UP000829720">
    <property type="component" value="Unassembled WGS sequence"/>
</dbReference>
<evidence type="ECO:0000256" key="11">
    <source>
        <dbReference type="ARBA" id="ARBA00023157"/>
    </source>
</evidence>
<keyword evidence="6" id="KW-0677">Repeat</keyword>
<comment type="caution">
    <text evidence="19">The sequence shown here is derived from an EMBL/GenBank/DDBJ whole genome shotgun (WGS) entry which is preliminary data.</text>
</comment>
<dbReference type="CDD" id="cd05738">
    <property type="entry name" value="IgI_2_RPTP_IIa_LAR_like"/>
    <property type="match status" value="1"/>
</dbReference>
<dbReference type="PANTHER" id="PTHR44170:SF57">
    <property type="entry name" value="PROTEIN TYROSINE PHOSPHATASE RECEPTOR TYPE S"/>
    <property type="match status" value="1"/>
</dbReference>
<name>A0A8T3CVR3_9TELE</name>
<dbReference type="GO" id="GO:0098609">
    <property type="term" value="P:cell-cell adhesion"/>
    <property type="evidence" value="ECO:0007669"/>
    <property type="project" value="TreeGrafter"/>
</dbReference>
<keyword evidence="7" id="KW-0378">Hydrolase</keyword>
<keyword evidence="13" id="KW-0325">Glycoprotein</keyword>
<dbReference type="PROSITE" id="PS50835">
    <property type="entry name" value="IG_LIKE"/>
    <property type="match status" value="3"/>
</dbReference>
<dbReference type="Pfam" id="PF13927">
    <property type="entry name" value="Ig_3"/>
    <property type="match status" value="1"/>
</dbReference>
<evidence type="ECO:0000313" key="20">
    <source>
        <dbReference type="Proteomes" id="UP000829720"/>
    </source>
</evidence>
<dbReference type="InterPro" id="IPR003599">
    <property type="entry name" value="Ig_sub"/>
</dbReference>
<dbReference type="SMART" id="SM00060">
    <property type="entry name" value="FN3"/>
    <property type="match status" value="3"/>
</dbReference>
<feature type="domain" description="Ig-like" evidence="17">
    <location>
        <begin position="240"/>
        <end position="322"/>
    </location>
</feature>
<accession>A0A8T3CVR3</accession>
<gene>
    <name evidence="19" type="ORF">AGOR_G00193150</name>
</gene>
<evidence type="ECO:0000256" key="12">
    <source>
        <dbReference type="ARBA" id="ARBA00023170"/>
    </source>
</evidence>
<keyword evidence="4" id="KW-0812">Transmembrane</keyword>
<feature type="domain" description="Fibronectin type-III" evidence="18">
    <location>
        <begin position="424"/>
        <end position="520"/>
    </location>
</feature>
<dbReference type="FunFam" id="2.60.40.10:FF:000015">
    <property type="entry name" value="receptor-type tyrosine-protein phosphatase delta isoform X2"/>
    <property type="match status" value="1"/>
</dbReference>
<dbReference type="SMART" id="SM00408">
    <property type="entry name" value="IGc2"/>
    <property type="match status" value="3"/>
</dbReference>
<dbReference type="SMART" id="SM00409">
    <property type="entry name" value="IG"/>
    <property type="match status" value="3"/>
</dbReference>
<evidence type="ECO:0000256" key="16">
    <source>
        <dbReference type="SAM" id="SignalP"/>
    </source>
</evidence>
<dbReference type="Gene3D" id="2.60.40.10">
    <property type="entry name" value="Immunoglobulins"/>
    <property type="match status" value="6"/>
</dbReference>
<dbReference type="GO" id="GO:0005886">
    <property type="term" value="C:plasma membrane"/>
    <property type="evidence" value="ECO:0007669"/>
    <property type="project" value="UniProtKB-ARBA"/>
</dbReference>